<organism evidence="8 9">
    <name type="scientific">Lupinus luteus</name>
    <name type="common">European yellow lupine</name>
    <dbReference type="NCBI Taxonomy" id="3873"/>
    <lineage>
        <taxon>Eukaryota</taxon>
        <taxon>Viridiplantae</taxon>
        <taxon>Streptophyta</taxon>
        <taxon>Embryophyta</taxon>
        <taxon>Tracheophyta</taxon>
        <taxon>Spermatophyta</taxon>
        <taxon>Magnoliopsida</taxon>
        <taxon>eudicotyledons</taxon>
        <taxon>Gunneridae</taxon>
        <taxon>Pentapetalae</taxon>
        <taxon>rosids</taxon>
        <taxon>fabids</taxon>
        <taxon>Fabales</taxon>
        <taxon>Fabaceae</taxon>
        <taxon>Papilionoideae</taxon>
        <taxon>50 kb inversion clade</taxon>
        <taxon>genistoids sensu lato</taxon>
        <taxon>core genistoids</taxon>
        <taxon>Genisteae</taxon>
        <taxon>Lupinus</taxon>
    </lineage>
</organism>
<evidence type="ECO:0000256" key="4">
    <source>
        <dbReference type="RuleBase" id="RU369029"/>
    </source>
</evidence>
<keyword evidence="3 4" id="KW-0539">Nucleus</keyword>
<gene>
    <name evidence="8" type="ORF">LLUT_LOCUS19251</name>
</gene>
<dbReference type="GO" id="GO:0045892">
    <property type="term" value="P:negative regulation of DNA-templated transcription"/>
    <property type="evidence" value="ECO:0007669"/>
    <property type="project" value="TreeGrafter"/>
</dbReference>
<evidence type="ECO:0000256" key="5">
    <source>
        <dbReference type="SAM" id="MobiDB-lite"/>
    </source>
</evidence>
<accession>A0AAV1X9D3</accession>
<comment type="subcellular location">
    <subcellularLocation>
        <location evidence="1 4">Nucleus</location>
    </subcellularLocation>
</comment>
<evidence type="ECO:0000313" key="8">
    <source>
        <dbReference type="EMBL" id="CAL0318191.1"/>
    </source>
</evidence>
<dbReference type="Pfam" id="PF16136">
    <property type="entry name" value="NLS_NINJA_AFP"/>
    <property type="match status" value="1"/>
</dbReference>
<evidence type="ECO:0000313" key="9">
    <source>
        <dbReference type="Proteomes" id="UP001497480"/>
    </source>
</evidence>
<dbReference type="PANTHER" id="PTHR31413">
    <property type="entry name" value="AFP HOMOLOG 2"/>
    <property type="match status" value="1"/>
</dbReference>
<dbReference type="GO" id="GO:0005634">
    <property type="term" value="C:nucleus"/>
    <property type="evidence" value="ECO:0007669"/>
    <property type="project" value="UniProtKB-SubCell"/>
</dbReference>
<evidence type="ECO:0000259" key="7">
    <source>
        <dbReference type="Pfam" id="PF16135"/>
    </source>
</evidence>
<comment type="function">
    <text evidence="4">Acts as a negative regulator of abscisic acid (ABA) response.</text>
</comment>
<dbReference type="EMBL" id="CAXHTB010000013">
    <property type="protein sequence ID" value="CAL0318191.1"/>
    <property type="molecule type" value="Genomic_DNA"/>
</dbReference>
<dbReference type="AlphaFoldDB" id="A0AAV1X9D3"/>
<feature type="domain" description="Tify" evidence="7">
    <location>
        <begin position="350"/>
        <end position="384"/>
    </location>
</feature>
<protein>
    <recommendedName>
        <fullName evidence="4">Ninja-family protein</fullName>
    </recommendedName>
    <alternativeName>
        <fullName evidence="4">ABI-binding protein</fullName>
    </alternativeName>
</protein>
<evidence type="ECO:0000259" key="6">
    <source>
        <dbReference type="Pfam" id="PF07897"/>
    </source>
</evidence>
<keyword evidence="9" id="KW-1185">Reference proteome</keyword>
<feature type="compositionally biased region" description="Low complexity" evidence="5">
    <location>
        <begin position="228"/>
        <end position="244"/>
    </location>
</feature>
<feature type="domain" description="Ethylene-responsive binding factor-associated repression" evidence="6">
    <location>
        <begin position="53"/>
        <end position="91"/>
    </location>
</feature>
<dbReference type="Pfam" id="PF07897">
    <property type="entry name" value="EAR"/>
    <property type="match status" value="1"/>
</dbReference>
<dbReference type="Proteomes" id="UP001497480">
    <property type="component" value="Unassembled WGS sequence"/>
</dbReference>
<dbReference type="InterPro" id="IPR032308">
    <property type="entry name" value="TDBD"/>
</dbReference>
<dbReference type="InterPro" id="IPR031307">
    <property type="entry name" value="Ninja_fam"/>
</dbReference>
<feature type="region of interest" description="Disordered" evidence="5">
    <location>
        <begin position="137"/>
        <end position="168"/>
    </location>
</feature>
<dbReference type="InterPro" id="IPR012463">
    <property type="entry name" value="Ninja_motif"/>
</dbReference>
<feature type="compositionally biased region" description="Basic and acidic residues" evidence="5">
    <location>
        <begin position="151"/>
        <end position="160"/>
    </location>
</feature>
<proteinExistence type="inferred from homology"/>
<dbReference type="GO" id="GO:0007165">
    <property type="term" value="P:signal transduction"/>
    <property type="evidence" value="ECO:0007669"/>
    <property type="project" value="InterPro"/>
</dbReference>
<dbReference type="Pfam" id="PF16135">
    <property type="entry name" value="TDBD"/>
    <property type="match status" value="1"/>
</dbReference>
<comment type="caution">
    <text evidence="8">The sequence shown here is derived from an EMBL/GenBank/DDBJ whole genome shotgun (WGS) entry which is preliminary data.</text>
</comment>
<sequence>MEKGKYPRDLLQIFNMSSTTGVGVSDDHNHNHQQHQHQNFYHQQLLGEDNGEEDKEEVELNLGLSLGGKFGVDKYAAYKSNKLTRSSSVVGTMPLFHEGEGAVSRSLMMAAPHPLLMRTSSLPVETEEELRKRKELQTLRRMEAKRRRSEKRVSKPEREGSAGGGGCLEEVEGASAAAATMGLNRFGGSGNVGPPPWMMGAKQVVLGDVSGKGKIGGAGFQGLFAQPSSQGSVDSQGGSSSSVSEMESRPFLGASSCGEARSPASNQSLQELQSGHDAIGSLLTNENITRTSGVAEMENPSERPPPAQNIRREIGTNSLENMPCVFTKGNGPNGRRIEGILYKYGKGEEVTIMCVCHGRFLSPAEFVKHAGGGDVANPHRHIVINPSGAPFV</sequence>
<evidence type="ECO:0000256" key="1">
    <source>
        <dbReference type="ARBA" id="ARBA00004123"/>
    </source>
</evidence>
<name>A0AAV1X9D3_LUPLU</name>
<comment type="similarity">
    <text evidence="2 4">Belongs to the Ninja family.</text>
</comment>
<dbReference type="PANTHER" id="PTHR31413:SF46">
    <property type="entry name" value="NINJA-FAMILY PROTEIN AFP1"/>
    <property type="match status" value="1"/>
</dbReference>
<dbReference type="InterPro" id="IPR032310">
    <property type="entry name" value="NLS_NINJA_AFP-like"/>
</dbReference>
<reference evidence="8 9" key="1">
    <citation type="submission" date="2024-03" db="EMBL/GenBank/DDBJ databases">
        <authorList>
            <person name="Martinez-Hernandez J."/>
        </authorList>
    </citation>
    <scope>NUCLEOTIDE SEQUENCE [LARGE SCALE GENOMIC DNA]</scope>
</reference>
<feature type="region of interest" description="Disordered" evidence="5">
    <location>
        <begin position="226"/>
        <end position="270"/>
    </location>
</feature>
<evidence type="ECO:0000256" key="3">
    <source>
        <dbReference type="ARBA" id="ARBA00023242"/>
    </source>
</evidence>
<evidence type="ECO:0000256" key="2">
    <source>
        <dbReference type="ARBA" id="ARBA00006081"/>
    </source>
</evidence>
<dbReference type="GO" id="GO:0009737">
    <property type="term" value="P:response to abscisic acid"/>
    <property type="evidence" value="ECO:0007669"/>
    <property type="project" value="TreeGrafter"/>
</dbReference>